<feature type="transmembrane region" description="Helical" evidence="1">
    <location>
        <begin position="42"/>
        <end position="60"/>
    </location>
</feature>
<accession>A0A7C3QXH8</accession>
<dbReference type="AlphaFoldDB" id="A0A7C3QXH8"/>
<feature type="transmembrane region" description="Helical" evidence="1">
    <location>
        <begin position="190"/>
        <end position="219"/>
    </location>
</feature>
<keyword evidence="1" id="KW-1133">Transmembrane helix</keyword>
<dbReference type="EMBL" id="DTMM01000199">
    <property type="protein sequence ID" value="HFT94108.1"/>
    <property type="molecule type" value="Genomic_DNA"/>
</dbReference>
<feature type="transmembrane region" description="Helical" evidence="1">
    <location>
        <begin position="124"/>
        <end position="143"/>
    </location>
</feature>
<keyword evidence="1" id="KW-0472">Membrane</keyword>
<organism evidence="2">
    <name type="scientific">Leptospirillum ferriphilum</name>
    <dbReference type="NCBI Taxonomy" id="178606"/>
    <lineage>
        <taxon>Bacteria</taxon>
        <taxon>Pseudomonadati</taxon>
        <taxon>Nitrospirota</taxon>
        <taxon>Nitrospiria</taxon>
        <taxon>Nitrospirales</taxon>
        <taxon>Nitrospiraceae</taxon>
        <taxon>Leptospirillum</taxon>
    </lineage>
</organism>
<feature type="transmembrane region" description="Helical" evidence="1">
    <location>
        <begin position="259"/>
        <end position="282"/>
    </location>
</feature>
<sequence>MSSFSIAPAVALMLPAVWPFFLVLVALFLAGRVFSLRPDRRVFLADLSVLSGIMLVFGMFDNTALRHFFHPDRPMDGIPLLATLTFLARQIFHRFPPIYPEAATTLVGLLILLLPVLRQESLAGGIRDATLVYVIWMGVRLLYPAAPPKGIERPFLVPLFLASSALAALSPLSGSLLLGQIAGGMAAVTVAILLAALTGNVPCTAIEAGWVLGALILIGRQYVDISQVVIASLTGSLFLGAVSARFVRKIPGRFLWARHGLVIASTLAPLIIGVSETLTSLAHQGVVY</sequence>
<feature type="transmembrane region" description="Helical" evidence="1">
    <location>
        <begin position="6"/>
        <end position="30"/>
    </location>
</feature>
<feature type="transmembrane region" description="Helical" evidence="1">
    <location>
        <begin position="225"/>
        <end position="247"/>
    </location>
</feature>
<feature type="transmembrane region" description="Helical" evidence="1">
    <location>
        <begin position="155"/>
        <end position="178"/>
    </location>
</feature>
<name>A0A7C3QXH8_9BACT</name>
<proteinExistence type="predicted"/>
<gene>
    <name evidence="2" type="ORF">ENX03_09305</name>
</gene>
<reference evidence="2" key="1">
    <citation type="journal article" date="2020" name="mSystems">
        <title>Genome- and Community-Level Interaction Insights into Carbon Utilization and Element Cycling Functions of Hydrothermarchaeota in Hydrothermal Sediment.</title>
        <authorList>
            <person name="Zhou Z."/>
            <person name="Liu Y."/>
            <person name="Xu W."/>
            <person name="Pan J."/>
            <person name="Luo Z.H."/>
            <person name="Li M."/>
        </authorList>
    </citation>
    <scope>NUCLEOTIDE SEQUENCE [LARGE SCALE GENOMIC DNA]</scope>
    <source>
        <strain evidence="2">SpSt-902</strain>
    </source>
</reference>
<protein>
    <submittedName>
        <fullName evidence="2">Uncharacterized protein</fullName>
    </submittedName>
</protein>
<feature type="transmembrane region" description="Helical" evidence="1">
    <location>
        <begin position="98"/>
        <end position="117"/>
    </location>
</feature>
<evidence type="ECO:0000256" key="1">
    <source>
        <dbReference type="SAM" id="Phobius"/>
    </source>
</evidence>
<comment type="caution">
    <text evidence="2">The sequence shown here is derived from an EMBL/GenBank/DDBJ whole genome shotgun (WGS) entry which is preliminary data.</text>
</comment>
<keyword evidence="1" id="KW-0812">Transmembrane</keyword>
<evidence type="ECO:0000313" key="2">
    <source>
        <dbReference type="EMBL" id="HFT94108.1"/>
    </source>
</evidence>